<dbReference type="RefSeq" id="WP_306830223.1">
    <property type="nucleotide sequence ID" value="NZ_JAUSRA010000001.1"/>
</dbReference>
<dbReference type="Proteomes" id="UP001240984">
    <property type="component" value="Unassembled WGS sequence"/>
</dbReference>
<gene>
    <name evidence="1" type="ORF">J2S43_003389</name>
</gene>
<comment type="caution">
    <text evidence="1">The sequence shown here is derived from an EMBL/GenBank/DDBJ whole genome shotgun (WGS) entry which is preliminary data.</text>
</comment>
<name>A0ABT9MTW3_9ACTN</name>
<reference evidence="1 2" key="1">
    <citation type="submission" date="2023-07" db="EMBL/GenBank/DDBJ databases">
        <title>Sequencing the genomes of 1000 actinobacteria strains.</title>
        <authorList>
            <person name="Klenk H.-P."/>
        </authorList>
    </citation>
    <scope>NUCLEOTIDE SEQUENCE [LARGE SCALE GENOMIC DNA]</scope>
    <source>
        <strain evidence="1 2">DSM 44710</strain>
    </source>
</reference>
<protein>
    <submittedName>
        <fullName evidence="1">Uncharacterized protein</fullName>
    </submittedName>
</protein>
<sequence>MSDVDDQDRRDIINALDRENPAARTRILATPDAFSDWLRSTLYLIFLKARDDLEPLWAWLRLAYA</sequence>
<accession>A0ABT9MTW3</accession>
<organism evidence="1 2">
    <name type="scientific">Catenuloplanes nepalensis</name>
    <dbReference type="NCBI Taxonomy" id="587533"/>
    <lineage>
        <taxon>Bacteria</taxon>
        <taxon>Bacillati</taxon>
        <taxon>Actinomycetota</taxon>
        <taxon>Actinomycetes</taxon>
        <taxon>Micromonosporales</taxon>
        <taxon>Micromonosporaceae</taxon>
        <taxon>Catenuloplanes</taxon>
    </lineage>
</organism>
<keyword evidence="2" id="KW-1185">Reference proteome</keyword>
<dbReference type="EMBL" id="JAUSRA010000001">
    <property type="protein sequence ID" value="MDP9794877.1"/>
    <property type="molecule type" value="Genomic_DNA"/>
</dbReference>
<evidence type="ECO:0000313" key="2">
    <source>
        <dbReference type="Proteomes" id="UP001240984"/>
    </source>
</evidence>
<evidence type="ECO:0000313" key="1">
    <source>
        <dbReference type="EMBL" id="MDP9794877.1"/>
    </source>
</evidence>
<proteinExistence type="predicted"/>